<feature type="region of interest" description="Disordered" evidence="3">
    <location>
        <begin position="298"/>
        <end position="319"/>
    </location>
</feature>
<gene>
    <name evidence="4" type="ORF">GCM10025862_23360</name>
</gene>
<protein>
    <submittedName>
        <fullName evidence="4">3-methyladenine DNA glycosylase</fullName>
    </submittedName>
</protein>
<evidence type="ECO:0000256" key="2">
    <source>
        <dbReference type="ARBA" id="ARBA00023204"/>
    </source>
</evidence>
<dbReference type="PANTHER" id="PTHR43003">
    <property type="entry name" value="DNA-3-METHYLADENINE GLYCOSYLASE"/>
    <property type="match status" value="1"/>
</dbReference>
<keyword evidence="1" id="KW-0227">DNA damage</keyword>
<keyword evidence="2" id="KW-0234">DNA repair</keyword>
<feature type="region of interest" description="Disordered" evidence="3">
    <location>
        <begin position="1"/>
        <end position="20"/>
    </location>
</feature>
<evidence type="ECO:0000313" key="4">
    <source>
        <dbReference type="EMBL" id="GMA20315.1"/>
    </source>
</evidence>
<sequence length="319" mass="34515">MTVAASQPVAPVASRTLRPERPLDPALTLACLRRGGGDPTGTTTPDGSVWRALQTPDGPVTLRVRADRSLGEVTAEVYGPGGGWALEQLPSLLGELDDDSGFVAHHEQVARARRRVQGWRIIRTGLVMEALVPAIIEQKVTGQEAFGGYRRLVRRFGRAAPGVGARLGLHVAPTAAGWAAVPSWEFLQAGVDASRSATIVRAAKVADRLEECIRLPLPEAHRRLRAVPGIGVWTAAETRQRALGDPDAVSFRDYHLAGFVGVALTGERVDDEGLARLLEPYAGQRHRATRLLELTHGMPERHGPRLAPRGHLPVRRGRR</sequence>
<evidence type="ECO:0000256" key="1">
    <source>
        <dbReference type="ARBA" id="ARBA00022763"/>
    </source>
</evidence>
<keyword evidence="5" id="KW-1185">Reference proteome</keyword>
<proteinExistence type="predicted"/>
<dbReference type="Proteomes" id="UP001157109">
    <property type="component" value="Unassembled WGS sequence"/>
</dbReference>
<feature type="compositionally biased region" description="Low complexity" evidence="3">
    <location>
        <begin position="1"/>
        <end position="14"/>
    </location>
</feature>
<dbReference type="InterPro" id="IPR011257">
    <property type="entry name" value="DNA_glycosylase"/>
</dbReference>
<reference evidence="5" key="1">
    <citation type="journal article" date="2019" name="Int. J. Syst. Evol. Microbiol.">
        <title>The Global Catalogue of Microorganisms (GCM) 10K type strain sequencing project: providing services to taxonomists for standard genome sequencing and annotation.</title>
        <authorList>
            <consortium name="The Broad Institute Genomics Platform"/>
            <consortium name="The Broad Institute Genome Sequencing Center for Infectious Disease"/>
            <person name="Wu L."/>
            <person name="Ma J."/>
        </authorList>
    </citation>
    <scope>NUCLEOTIDE SEQUENCE [LARGE SCALE GENOMIC DNA]</scope>
    <source>
        <strain evidence="5">NBRC 105830</strain>
    </source>
</reference>
<dbReference type="EMBL" id="BSUJ01000001">
    <property type="protein sequence ID" value="GMA20315.1"/>
    <property type="molecule type" value="Genomic_DNA"/>
</dbReference>
<dbReference type="InterPro" id="IPR051912">
    <property type="entry name" value="Alkylbase_DNA_Glycosylase/TA"/>
</dbReference>
<dbReference type="PANTHER" id="PTHR43003:SF6">
    <property type="entry name" value="DNA GLYCOSYLASE"/>
    <property type="match status" value="1"/>
</dbReference>
<dbReference type="Gene3D" id="1.10.340.30">
    <property type="entry name" value="Hypothetical protein, domain 2"/>
    <property type="match status" value="1"/>
</dbReference>
<evidence type="ECO:0000313" key="5">
    <source>
        <dbReference type="Proteomes" id="UP001157109"/>
    </source>
</evidence>
<organism evidence="4 5">
    <name type="scientific">Arsenicicoccus piscis</name>
    <dbReference type="NCBI Taxonomy" id="673954"/>
    <lineage>
        <taxon>Bacteria</taxon>
        <taxon>Bacillati</taxon>
        <taxon>Actinomycetota</taxon>
        <taxon>Actinomycetes</taxon>
        <taxon>Micrococcales</taxon>
        <taxon>Intrasporangiaceae</taxon>
        <taxon>Arsenicicoccus</taxon>
    </lineage>
</organism>
<name>A0ABQ6HQ67_9MICO</name>
<dbReference type="RefSeq" id="WP_241445602.1">
    <property type="nucleotide sequence ID" value="NZ_JAKZHV010000010.1"/>
</dbReference>
<evidence type="ECO:0000256" key="3">
    <source>
        <dbReference type="SAM" id="MobiDB-lite"/>
    </source>
</evidence>
<dbReference type="SUPFAM" id="SSF48150">
    <property type="entry name" value="DNA-glycosylase"/>
    <property type="match status" value="1"/>
</dbReference>
<accession>A0ABQ6HQ67</accession>
<comment type="caution">
    <text evidence="4">The sequence shown here is derived from an EMBL/GenBank/DDBJ whole genome shotgun (WGS) entry which is preliminary data.</text>
</comment>